<evidence type="ECO:0000256" key="1">
    <source>
        <dbReference type="ARBA" id="ARBA00004429"/>
    </source>
</evidence>
<proteinExistence type="inferred from homology"/>
<dbReference type="GO" id="GO:0055085">
    <property type="term" value="P:transmembrane transport"/>
    <property type="evidence" value="ECO:0007669"/>
    <property type="project" value="InterPro"/>
</dbReference>
<evidence type="ECO:0000259" key="9">
    <source>
        <dbReference type="PROSITE" id="PS50928"/>
    </source>
</evidence>
<dbReference type="EMBL" id="JACYXZ010000004">
    <property type="protein sequence ID" value="MBD8870888.1"/>
    <property type="molecule type" value="Genomic_DNA"/>
</dbReference>
<dbReference type="PANTHER" id="PTHR43357">
    <property type="entry name" value="INNER MEMBRANE ABC TRANSPORTER PERMEASE PROTEIN YDCV"/>
    <property type="match status" value="1"/>
</dbReference>
<feature type="transmembrane region" description="Helical" evidence="8">
    <location>
        <begin position="68"/>
        <end position="85"/>
    </location>
</feature>
<evidence type="ECO:0000256" key="4">
    <source>
        <dbReference type="ARBA" id="ARBA00022519"/>
    </source>
</evidence>
<feature type="transmembrane region" description="Helical" evidence="8">
    <location>
        <begin position="253"/>
        <end position="276"/>
    </location>
</feature>
<evidence type="ECO:0000256" key="8">
    <source>
        <dbReference type="RuleBase" id="RU363032"/>
    </source>
</evidence>
<sequence length="516" mass="53436">MVAQGFVVDGRFAPGEVLEVLARPRVRRVVWFTLWSAAAGTALTLLLGVPTAYALYRLRLPGRAVLRAALLVPFVLPTVVVGVAFRQLIGEAGPLGGLGLDGTPVAIIAALVFFNLAVVVRTVGSSWESLDPRPAEAAAALGAAPLRVFLTVTLPALRGAVVSAASVVFLFCATAFGVVLVLGGLRYATVETEIYLLTNNLLDLQAAAALSLLQLLVVTVLLVVAHRARSRRAAPIDRRTPAPARPGRGDLPALAATALALVLVALPLGTLLAGSLRVGEGWGLDNYRALGTTGSGRALVVPVTEALGNSLRTAVDATWMSLAMGLLVAVVVTRRSRSTVERRVRAGLDGLFMLPLGVSAVTLGFGFLITLDQPPVDLRDSPLLVPIAQALVALPLVVRTIVPVLAGIDDRQRQAAASLGASPLRILASIDLAALRQPLLAAGGFAFAVSLGEFGATSFLARAEHPTVPVVIFRLIGSPGLDNLGMALAASVVLAGATAVVMLLVERLRVPGLGGF</sequence>
<comment type="caution">
    <text evidence="10">The sequence shown here is derived from an EMBL/GenBank/DDBJ whole genome shotgun (WGS) entry which is preliminary data.</text>
</comment>
<dbReference type="SUPFAM" id="SSF161098">
    <property type="entry name" value="MetI-like"/>
    <property type="match status" value="2"/>
</dbReference>
<dbReference type="CDD" id="cd06261">
    <property type="entry name" value="TM_PBP2"/>
    <property type="match status" value="2"/>
</dbReference>
<keyword evidence="3" id="KW-1003">Cell membrane</keyword>
<evidence type="ECO:0000313" key="10">
    <source>
        <dbReference type="EMBL" id="MBD8870888.1"/>
    </source>
</evidence>
<organism evidence="10 11">
    <name type="scientific">Nocardioides donggukensis</name>
    <dbReference type="NCBI Taxonomy" id="2774019"/>
    <lineage>
        <taxon>Bacteria</taxon>
        <taxon>Bacillati</taxon>
        <taxon>Actinomycetota</taxon>
        <taxon>Actinomycetes</taxon>
        <taxon>Propionibacteriales</taxon>
        <taxon>Nocardioidaceae</taxon>
        <taxon>Nocardioides</taxon>
    </lineage>
</organism>
<dbReference type="Gene3D" id="1.10.3720.10">
    <property type="entry name" value="MetI-like"/>
    <property type="match status" value="2"/>
</dbReference>
<feature type="transmembrane region" description="Helical" evidence="8">
    <location>
        <begin position="105"/>
        <end position="124"/>
    </location>
</feature>
<keyword evidence="4" id="KW-0997">Cell inner membrane</keyword>
<comment type="subcellular location">
    <subcellularLocation>
        <location evidence="1">Cell inner membrane</location>
        <topology evidence="1">Multi-pass membrane protein</topology>
    </subcellularLocation>
    <subcellularLocation>
        <location evidence="8">Cell membrane</location>
        <topology evidence="8">Multi-pass membrane protein</topology>
    </subcellularLocation>
</comment>
<dbReference type="InterPro" id="IPR035906">
    <property type="entry name" value="MetI-like_sf"/>
</dbReference>
<evidence type="ECO:0000256" key="6">
    <source>
        <dbReference type="ARBA" id="ARBA00022989"/>
    </source>
</evidence>
<dbReference type="Proteomes" id="UP000616839">
    <property type="component" value="Unassembled WGS sequence"/>
</dbReference>
<dbReference type="PROSITE" id="PS50928">
    <property type="entry name" value="ABC_TM1"/>
    <property type="match status" value="2"/>
</dbReference>
<feature type="transmembrane region" description="Helical" evidence="8">
    <location>
        <begin position="160"/>
        <end position="184"/>
    </location>
</feature>
<evidence type="ECO:0000256" key="2">
    <source>
        <dbReference type="ARBA" id="ARBA00022448"/>
    </source>
</evidence>
<feature type="transmembrane region" description="Helical" evidence="8">
    <location>
        <begin position="29"/>
        <end position="56"/>
    </location>
</feature>
<keyword evidence="6 8" id="KW-1133">Transmembrane helix</keyword>
<accession>A0A927K6R0</accession>
<feature type="transmembrane region" description="Helical" evidence="8">
    <location>
        <begin position="439"/>
        <end position="463"/>
    </location>
</feature>
<keyword evidence="7 8" id="KW-0472">Membrane</keyword>
<feature type="domain" description="ABC transmembrane type-1" evidence="9">
    <location>
        <begin position="30"/>
        <end position="225"/>
    </location>
</feature>
<dbReference type="GO" id="GO:0005886">
    <property type="term" value="C:plasma membrane"/>
    <property type="evidence" value="ECO:0007669"/>
    <property type="project" value="UniProtKB-SubCell"/>
</dbReference>
<gene>
    <name evidence="10" type="ORF">IE331_14760</name>
</gene>
<dbReference type="Pfam" id="PF00528">
    <property type="entry name" value="BPD_transp_1"/>
    <property type="match status" value="1"/>
</dbReference>
<protein>
    <submittedName>
        <fullName evidence="10">Iron ABC transporter permease</fullName>
    </submittedName>
</protein>
<feature type="transmembrane region" description="Helical" evidence="8">
    <location>
        <begin position="317"/>
        <end position="334"/>
    </location>
</feature>
<feature type="transmembrane region" description="Helical" evidence="8">
    <location>
        <begin position="383"/>
        <end position="406"/>
    </location>
</feature>
<evidence type="ECO:0000256" key="7">
    <source>
        <dbReference type="ARBA" id="ARBA00023136"/>
    </source>
</evidence>
<keyword evidence="11" id="KW-1185">Reference proteome</keyword>
<dbReference type="PANTHER" id="PTHR43357:SF4">
    <property type="entry name" value="INNER MEMBRANE ABC TRANSPORTER PERMEASE PROTEIN YDCV"/>
    <property type="match status" value="1"/>
</dbReference>
<keyword evidence="2 8" id="KW-0813">Transport</keyword>
<feature type="transmembrane region" description="Helical" evidence="8">
    <location>
        <begin position="346"/>
        <end position="371"/>
    </location>
</feature>
<feature type="transmembrane region" description="Helical" evidence="8">
    <location>
        <begin position="204"/>
        <end position="225"/>
    </location>
</feature>
<comment type="similarity">
    <text evidence="8">Belongs to the binding-protein-dependent transport system permease family.</text>
</comment>
<dbReference type="AlphaFoldDB" id="A0A927K6R0"/>
<feature type="domain" description="ABC transmembrane type-1" evidence="9">
    <location>
        <begin position="307"/>
        <end position="505"/>
    </location>
</feature>
<reference evidence="10" key="1">
    <citation type="submission" date="2020-09" db="EMBL/GenBank/DDBJ databases">
        <title>Nocardioides sp. strain MJB4 16S ribosomal RNA gene Genome sequencing and assembly.</title>
        <authorList>
            <person name="Kim I."/>
        </authorList>
    </citation>
    <scope>NUCLEOTIDE SEQUENCE</scope>
    <source>
        <strain evidence="10">MJB4</strain>
    </source>
</reference>
<dbReference type="InterPro" id="IPR000515">
    <property type="entry name" value="MetI-like"/>
</dbReference>
<name>A0A927K6R0_9ACTN</name>
<evidence type="ECO:0000313" key="11">
    <source>
        <dbReference type="Proteomes" id="UP000616839"/>
    </source>
</evidence>
<evidence type="ECO:0000256" key="3">
    <source>
        <dbReference type="ARBA" id="ARBA00022475"/>
    </source>
</evidence>
<feature type="transmembrane region" description="Helical" evidence="8">
    <location>
        <begin position="483"/>
        <end position="505"/>
    </location>
</feature>
<keyword evidence="5 8" id="KW-0812">Transmembrane</keyword>
<evidence type="ECO:0000256" key="5">
    <source>
        <dbReference type="ARBA" id="ARBA00022692"/>
    </source>
</evidence>